<dbReference type="InterPro" id="IPR036465">
    <property type="entry name" value="vWFA_dom_sf"/>
</dbReference>
<evidence type="ECO:0000313" key="4">
    <source>
        <dbReference type="Proteomes" id="UP000315226"/>
    </source>
</evidence>
<sequence>MSRQNEAANDRRRARFGATIAGLLAVGLAVGGCGASGETKDASRAEGGRTAPGTSGGGGATKPGYVAPGTATPGADAPAPEEGEQRTRPPAPDYLSTFALDVDTASYGYARRTLAEGRLPDPTTVRPEEFVNSFRPDYPRPTDNGFGVSLDGARTGRDGWSLVRVGLATRGADRSGERPPAALTFVVDISGSMDEPGRLDLVKESLGLLADELRDDDSIALVTFSDEAETRLPMTRVGEARGRIREVVASLATTSSTNVEAGVRTGYDVAVEGRREGATNRVVLLSDALANTGETDADGILRRIDEERRAHGITLFGVGVGSDYGDAFMESLADKGDGHTTYVSTSEQARKVFVDQLPAHVELRARDAKAQVAFDRRTVESFRLIGYENREVADEDFRDDRVDGGEVGAGHTVTALYAVKTRPGATGRVATATVRWLDPATRAPHERSGTVAIEALGAGLWDGGHDSLQLTAITAYFADALRGGDLPGDPGLRVLGERAEAIAARSGSAVVRELAESIEQALRLFGAAAELGEGGSREGELRSGDPYS</sequence>
<feature type="region of interest" description="Disordered" evidence="1">
    <location>
        <begin position="34"/>
        <end position="95"/>
    </location>
</feature>
<dbReference type="InterPro" id="IPR021908">
    <property type="entry name" value="YfbK_C"/>
</dbReference>
<keyword evidence="4" id="KW-1185">Reference proteome</keyword>
<dbReference type="InterPro" id="IPR022156">
    <property type="entry name" value="Uncharacterised_YfbK_N"/>
</dbReference>
<evidence type="ECO:0000256" key="1">
    <source>
        <dbReference type="SAM" id="MobiDB-lite"/>
    </source>
</evidence>
<dbReference type="Pfam" id="PF12034">
    <property type="entry name" value="YfbK_C"/>
    <property type="match status" value="1"/>
</dbReference>
<dbReference type="Pfam" id="PF00092">
    <property type="entry name" value="VWA"/>
    <property type="match status" value="1"/>
</dbReference>
<comment type="caution">
    <text evidence="3">The sequence shown here is derived from an EMBL/GenBank/DDBJ whole genome shotgun (WGS) entry which is preliminary data.</text>
</comment>
<dbReference type="PROSITE" id="PS51257">
    <property type="entry name" value="PROKAR_LIPOPROTEIN"/>
    <property type="match status" value="1"/>
</dbReference>
<protein>
    <recommendedName>
        <fullName evidence="2">VWFA domain-containing protein</fullName>
    </recommendedName>
</protein>
<organism evidence="3 4">
    <name type="scientific">Streptomyces gardneri</name>
    <dbReference type="NCBI Taxonomy" id="66892"/>
    <lineage>
        <taxon>Bacteria</taxon>
        <taxon>Bacillati</taxon>
        <taxon>Actinomycetota</taxon>
        <taxon>Actinomycetes</taxon>
        <taxon>Kitasatosporales</taxon>
        <taxon>Streptomycetaceae</taxon>
        <taxon>Streptomyces</taxon>
    </lineage>
</organism>
<feature type="compositionally biased region" description="Basic and acidic residues" evidence="1">
    <location>
        <begin position="38"/>
        <end position="47"/>
    </location>
</feature>
<dbReference type="PANTHER" id="PTHR10579:SF43">
    <property type="entry name" value="ZINC FINGER (C3HC4-TYPE RING FINGER) FAMILY PROTEIN"/>
    <property type="match status" value="1"/>
</dbReference>
<reference evidence="3 4" key="1">
    <citation type="submission" date="2019-06" db="EMBL/GenBank/DDBJ databases">
        <title>Whole genome shotgun sequence of Streptomyces gardneri NBRC 12865.</title>
        <authorList>
            <person name="Hosoyama A."/>
            <person name="Uohara A."/>
            <person name="Ohji S."/>
            <person name="Ichikawa N."/>
        </authorList>
    </citation>
    <scope>NUCLEOTIDE SEQUENCE [LARGE SCALE GENOMIC DNA]</scope>
    <source>
        <strain evidence="3 4">NBRC 12865</strain>
    </source>
</reference>
<dbReference type="EMBL" id="BJMN01000041">
    <property type="protein sequence ID" value="GEB60260.1"/>
    <property type="molecule type" value="Genomic_DNA"/>
</dbReference>
<accession>A0A4Y3RWD6</accession>
<dbReference type="SUPFAM" id="SSF53300">
    <property type="entry name" value="vWA-like"/>
    <property type="match status" value="1"/>
</dbReference>
<evidence type="ECO:0000313" key="3">
    <source>
        <dbReference type="EMBL" id="GEB60260.1"/>
    </source>
</evidence>
<dbReference type="Gene3D" id="3.40.50.410">
    <property type="entry name" value="von Willebrand factor, type A domain"/>
    <property type="match status" value="1"/>
</dbReference>
<dbReference type="Proteomes" id="UP000315226">
    <property type="component" value="Unassembled WGS sequence"/>
</dbReference>
<dbReference type="PROSITE" id="PS50234">
    <property type="entry name" value="VWFA"/>
    <property type="match status" value="1"/>
</dbReference>
<gene>
    <name evidence="3" type="ORF">SGA01_58650</name>
</gene>
<name>A0A4Y3RWD6_9ACTN</name>
<dbReference type="OrthoDB" id="9805121at2"/>
<dbReference type="RefSeq" id="WP_141299952.1">
    <property type="nucleotide sequence ID" value="NZ_BJMN01000041.1"/>
</dbReference>
<dbReference type="Pfam" id="PF12450">
    <property type="entry name" value="vWF_A"/>
    <property type="match status" value="1"/>
</dbReference>
<dbReference type="PANTHER" id="PTHR10579">
    <property type="entry name" value="CALCIUM-ACTIVATED CHLORIDE CHANNEL REGULATOR"/>
    <property type="match status" value="1"/>
</dbReference>
<feature type="compositionally biased region" description="Low complexity" evidence="1">
    <location>
        <begin position="62"/>
        <end position="80"/>
    </location>
</feature>
<dbReference type="AlphaFoldDB" id="A0A4Y3RWD6"/>
<dbReference type="InterPro" id="IPR051266">
    <property type="entry name" value="CLCR"/>
</dbReference>
<dbReference type="SMART" id="SM00327">
    <property type="entry name" value="VWA"/>
    <property type="match status" value="1"/>
</dbReference>
<dbReference type="InterPro" id="IPR002035">
    <property type="entry name" value="VWF_A"/>
</dbReference>
<evidence type="ECO:0000259" key="2">
    <source>
        <dbReference type="PROSITE" id="PS50234"/>
    </source>
</evidence>
<proteinExistence type="predicted"/>
<feature type="domain" description="VWFA" evidence="2">
    <location>
        <begin position="182"/>
        <end position="357"/>
    </location>
</feature>